<evidence type="ECO:0000256" key="9">
    <source>
        <dbReference type="ARBA" id="ARBA00023136"/>
    </source>
</evidence>
<dbReference type="Proteomes" id="UP001604336">
    <property type="component" value="Unassembled WGS sequence"/>
</dbReference>
<comment type="caution">
    <text evidence="10">The sequence shown here is derived from an EMBL/GenBank/DDBJ whole genome shotgun (WGS) entry which is preliminary data.</text>
</comment>
<sequence length="119" mass="13035">MSTFRSPQAPPSNKKTTKGLESVVGMERILEESNLKNVEYLDMVVKETLKLHHVAPLLLPHRAMQDGPVNGFHIPNQSCVIINTWAIGLYQLVLAEEVPWIVVGTHGGFASGGTICALF</sequence>
<dbReference type="EMBL" id="JBFOLK010000002">
    <property type="protein sequence ID" value="KAL2531108.1"/>
    <property type="molecule type" value="Genomic_DNA"/>
</dbReference>
<keyword evidence="6" id="KW-0560">Oxidoreductase</keyword>
<keyword evidence="11" id="KW-1185">Reference proteome</keyword>
<keyword evidence="8" id="KW-0503">Monooxygenase</keyword>
<protein>
    <submittedName>
        <fullName evidence="10">Cytochrome</fullName>
    </submittedName>
</protein>
<gene>
    <name evidence="10" type="ORF">Adt_04459</name>
</gene>
<dbReference type="GO" id="GO:0046872">
    <property type="term" value="F:metal ion binding"/>
    <property type="evidence" value="ECO:0007669"/>
    <property type="project" value="UniProtKB-KW"/>
</dbReference>
<keyword evidence="9" id="KW-0472">Membrane</keyword>
<organism evidence="10 11">
    <name type="scientific">Abeliophyllum distichum</name>
    <dbReference type="NCBI Taxonomy" id="126358"/>
    <lineage>
        <taxon>Eukaryota</taxon>
        <taxon>Viridiplantae</taxon>
        <taxon>Streptophyta</taxon>
        <taxon>Embryophyta</taxon>
        <taxon>Tracheophyta</taxon>
        <taxon>Spermatophyta</taxon>
        <taxon>Magnoliopsida</taxon>
        <taxon>eudicotyledons</taxon>
        <taxon>Gunneridae</taxon>
        <taxon>Pentapetalae</taxon>
        <taxon>asterids</taxon>
        <taxon>lamiids</taxon>
        <taxon>Lamiales</taxon>
        <taxon>Oleaceae</taxon>
        <taxon>Forsythieae</taxon>
        <taxon>Abeliophyllum</taxon>
    </lineage>
</organism>
<dbReference type="InterPro" id="IPR036396">
    <property type="entry name" value="Cyt_P450_sf"/>
</dbReference>
<keyword evidence="5" id="KW-0479">Metal-binding</keyword>
<keyword evidence="7" id="KW-0408">Iron</keyword>
<comment type="cofactor">
    <cofactor evidence="1">
        <name>heme</name>
        <dbReference type="ChEBI" id="CHEBI:30413"/>
    </cofactor>
</comment>
<evidence type="ECO:0000256" key="8">
    <source>
        <dbReference type="ARBA" id="ARBA00023033"/>
    </source>
</evidence>
<dbReference type="GO" id="GO:0016020">
    <property type="term" value="C:membrane"/>
    <property type="evidence" value="ECO:0007669"/>
    <property type="project" value="UniProtKB-SubCell"/>
</dbReference>
<evidence type="ECO:0000256" key="3">
    <source>
        <dbReference type="ARBA" id="ARBA00010617"/>
    </source>
</evidence>
<dbReference type="Pfam" id="PF00067">
    <property type="entry name" value="p450"/>
    <property type="match status" value="1"/>
</dbReference>
<comment type="similarity">
    <text evidence="3">Belongs to the cytochrome P450 family.</text>
</comment>
<evidence type="ECO:0000256" key="7">
    <source>
        <dbReference type="ARBA" id="ARBA00023004"/>
    </source>
</evidence>
<reference evidence="11" key="1">
    <citation type="submission" date="2024-07" db="EMBL/GenBank/DDBJ databases">
        <title>Two chromosome-level genome assemblies of Korean endemic species Abeliophyllum distichum and Forsythia ovata (Oleaceae).</title>
        <authorList>
            <person name="Jang H."/>
        </authorList>
    </citation>
    <scope>NUCLEOTIDE SEQUENCE [LARGE SCALE GENOMIC DNA]</scope>
</reference>
<dbReference type="SUPFAM" id="SSF48264">
    <property type="entry name" value="Cytochrome P450"/>
    <property type="match status" value="1"/>
</dbReference>
<evidence type="ECO:0000313" key="11">
    <source>
        <dbReference type="Proteomes" id="UP001604336"/>
    </source>
</evidence>
<dbReference type="AlphaFoldDB" id="A0ABD1V3B6"/>
<dbReference type="PANTHER" id="PTHR47943:SF2">
    <property type="entry name" value="CYTOCHROME P450"/>
    <property type="match status" value="1"/>
</dbReference>
<dbReference type="Gene3D" id="1.10.630.10">
    <property type="entry name" value="Cytochrome P450"/>
    <property type="match status" value="1"/>
</dbReference>
<evidence type="ECO:0000256" key="4">
    <source>
        <dbReference type="ARBA" id="ARBA00022617"/>
    </source>
</evidence>
<name>A0ABD1V3B6_9LAMI</name>
<accession>A0ABD1V3B6</accession>
<dbReference type="PANTHER" id="PTHR47943">
    <property type="entry name" value="CYTOCHROME P450 93A3-LIKE"/>
    <property type="match status" value="1"/>
</dbReference>
<evidence type="ECO:0000256" key="1">
    <source>
        <dbReference type="ARBA" id="ARBA00001971"/>
    </source>
</evidence>
<proteinExistence type="inferred from homology"/>
<evidence type="ECO:0000256" key="2">
    <source>
        <dbReference type="ARBA" id="ARBA00004370"/>
    </source>
</evidence>
<evidence type="ECO:0000256" key="6">
    <source>
        <dbReference type="ARBA" id="ARBA00023002"/>
    </source>
</evidence>
<comment type="subcellular location">
    <subcellularLocation>
        <location evidence="2">Membrane</location>
    </subcellularLocation>
</comment>
<keyword evidence="4" id="KW-0349">Heme</keyword>
<dbReference type="InterPro" id="IPR001128">
    <property type="entry name" value="Cyt_P450"/>
</dbReference>
<evidence type="ECO:0000313" key="10">
    <source>
        <dbReference type="EMBL" id="KAL2531108.1"/>
    </source>
</evidence>
<dbReference type="GO" id="GO:0004497">
    <property type="term" value="F:monooxygenase activity"/>
    <property type="evidence" value="ECO:0007669"/>
    <property type="project" value="UniProtKB-KW"/>
</dbReference>
<evidence type="ECO:0000256" key="5">
    <source>
        <dbReference type="ARBA" id="ARBA00022723"/>
    </source>
</evidence>